<evidence type="ECO:0000256" key="5">
    <source>
        <dbReference type="ARBA" id="ARBA00022741"/>
    </source>
</evidence>
<gene>
    <name evidence="10" type="primary">P1-P2</name>
</gene>
<dbReference type="CDD" id="cd23234">
    <property type="entry name" value="Calvusvirinae_RdRp"/>
    <property type="match status" value="1"/>
</dbReference>
<keyword evidence="3 7" id="KW-0808">Transferase</keyword>
<dbReference type="Pfam" id="PF00998">
    <property type="entry name" value="RdRP_3"/>
    <property type="match status" value="1"/>
</dbReference>
<evidence type="ECO:0000259" key="9">
    <source>
        <dbReference type="PROSITE" id="PS50507"/>
    </source>
</evidence>
<dbReference type="GO" id="GO:0003968">
    <property type="term" value="F:RNA-directed RNA polymerase activity"/>
    <property type="evidence" value="ECO:0007669"/>
    <property type="project" value="UniProtKB-KW"/>
</dbReference>
<comment type="catalytic activity">
    <reaction evidence="7">
        <text>RNA(n) + a ribonucleoside 5'-triphosphate = RNA(n+1) + diphosphate</text>
        <dbReference type="Rhea" id="RHEA:21248"/>
        <dbReference type="Rhea" id="RHEA-COMP:14527"/>
        <dbReference type="Rhea" id="RHEA-COMP:17342"/>
        <dbReference type="ChEBI" id="CHEBI:33019"/>
        <dbReference type="ChEBI" id="CHEBI:61557"/>
        <dbReference type="ChEBI" id="CHEBI:140395"/>
        <dbReference type="EC" id="2.7.7.48"/>
    </reaction>
</comment>
<feature type="domain" description="RdRp catalytic" evidence="9">
    <location>
        <begin position="540"/>
        <end position="655"/>
    </location>
</feature>
<dbReference type="InterPro" id="IPR043502">
    <property type="entry name" value="DNA/RNA_pol_sf"/>
</dbReference>
<dbReference type="SUPFAM" id="SSF56672">
    <property type="entry name" value="DNA/RNA polymerases"/>
    <property type="match status" value="1"/>
</dbReference>
<evidence type="ECO:0000256" key="3">
    <source>
        <dbReference type="ARBA" id="ARBA00022679"/>
    </source>
</evidence>
<evidence type="ECO:0000313" key="10">
    <source>
        <dbReference type="EMBL" id="BBH43053.1"/>
    </source>
</evidence>
<dbReference type="GO" id="GO:0003723">
    <property type="term" value="F:RNA binding"/>
    <property type="evidence" value="ECO:0007669"/>
    <property type="project" value="InterPro"/>
</dbReference>
<dbReference type="GO" id="GO:0000166">
    <property type="term" value="F:nucleotide binding"/>
    <property type="evidence" value="ECO:0007669"/>
    <property type="project" value="UniProtKB-KW"/>
</dbReference>
<keyword evidence="6 7" id="KW-0693">Viral RNA replication</keyword>
<dbReference type="EC" id="2.7.7.48" evidence="1 7"/>
<reference evidence="10" key="1">
    <citation type="journal article" date="2020" name="Plant Pathol.">
        <title>Biological and genetic characterization of carrot red leaf virus and its associated virus/RNA isolated from carrots in Hokkaido, Japan.</title>
        <authorList>
            <person name="Yoshida N."/>
        </authorList>
    </citation>
    <scope>NUCLEOTIDE SEQUENCE</scope>
    <source>
        <strain evidence="10">SH</strain>
    </source>
</reference>
<evidence type="ECO:0000256" key="8">
    <source>
        <dbReference type="SAM" id="MobiDB-lite"/>
    </source>
</evidence>
<dbReference type="PROSITE" id="PS50507">
    <property type="entry name" value="RDRP_SSRNA_POS"/>
    <property type="match status" value="1"/>
</dbReference>
<keyword evidence="5 7" id="KW-0547">Nucleotide-binding</keyword>
<dbReference type="Gene3D" id="3.30.70.270">
    <property type="match status" value="1"/>
</dbReference>
<dbReference type="InterPro" id="IPR002166">
    <property type="entry name" value="RNA_pol_HCV"/>
</dbReference>
<evidence type="ECO:0000256" key="6">
    <source>
        <dbReference type="ARBA" id="ARBA00022953"/>
    </source>
</evidence>
<protein>
    <recommendedName>
        <fullName evidence="1 7">RNA-directed RNA polymerase</fullName>
        <ecNumber evidence="1 7">2.7.7.48</ecNumber>
    </recommendedName>
</protein>
<evidence type="ECO:0000256" key="4">
    <source>
        <dbReference type="ARBA" id="ARBA00022695"/>
    </source>
</evidence>
<keyword evidence="2 7" id="KW-0696">RNA-directed RNA polymerase</keyword>
<feature type="compositionally biased region" description="Polar residues" evidence="8">
    <location>
        <begin position="81"/>
        <end position="98"/>
    </location>
</feature>
<name>A0A3G9JRA3_9TOMB</name>
<keyword evidence="4 7" id="KW-0548">Nucleotidyltransferase</keyword>
<dbReference type="InterPro" id="IPR007094">
    <property type="entry name" value="RNA-dir_pol_PSvirus"/>
</dbReference>
<dbReference type="EMBL" id="LC434066">
    <property type="protein sequence ID" value="BBH43053.1"/>
    <property type="molecule type" value="Genomic_RNA"/>
</dbReference>
<accession>A0A3G9JRA3</accession>
<proteinExistence type="predicted"/>
<dbReference type="InterPro" id="IPR043128">
    <property type="entry name" value="Rev_trsase/Diguanyl_cyclase"/>
</dbReference>
<evidence type="ECO:0000256" key="7">
    <source>
        <dbReference type="RuleBase" id="RU363062"/>
    </source>
</evidence>
<dbReference type="GO" id="GO:0039694">
    <property type="term" value="P:viral RNA genome replication"/>
    <property type="evidence" value="ECO:0007669"/>
    <property type="project" value="InterPro"/>
</dbReference>
<sequence>MSFLKRILKHLDSQFSPAPGVYNRDVCAERYGAEWGVLITQERMTRALSVEHERWYTGRVETDVYIPVAQYVDPRDVEAEPTSQQGDSTGVDNPVNKCSGTVPAKPTTEVIPVGGLGSRSVGVVPAPEGPIPCEGNVYAILRMADPTADASESSDDEEDTCCPAYIHAASNSVAEHSASAVPPPMECVHPGASPVGVPPSLSAVGVSLAVDGTHVNTVDASTEMPTKVEGPDEGVSTSPLQEAGPSMAFVDASSVAMELRARFGYRSKNPANLELGGRVARDILKGCGAVRSENYYLAQLAVQLWFAPTLLDLVLRGPVQDFLLGGVLVREGVCTNVIPKVLSPSLTIRPADRPRPVSRVSYQIDAVRPLADYGVHNNSLKNLVRGINERVFFIDNVGTKPVQPSGHGFSSIRDDIKAFRVVPWTMEQVVASYSGSQQTRYNTAMQSIYEKPFNRDDARVSTFIKAEKINFTAKPDPAPRVIQPRDPRFNICFAKFIKPLEPMLYKALGRLYKHPCIAKGFNAFQTGDIIAKKWRSFRDPVCVGLDASRFDQHVSVAALKFTHKVYKRFVRDPEFDRLLQLMYTNKGRGTAKDGVVKYKVKGCRMSGDMDTALGNCVLMVLMTRELCKRLEIPHELMDNGDDCIVIFDKEHLSKFQKAVKPYFRDLGFSMKVEAPVFRLEQIEFCQTQPVFDGTQWRMVRQVNSIAKDLCSVISWEQLPYWWDAIGTCGLALAGGIPVLHSFYKWLCRIGTRGSNVDKHPLFKCGMVYLSLGMDSASKRITPEGRLSFASAFGISPAMQVALEGIYDKMGSPKGSSVCQVAQSHDFNDWFTPDRRYKELDSGCQDLTSVESTAQVEFPIYGGLYLPHIEA</sequence>
<evidence type="ECO:0000256" key="1">
    <source>
        <dbReference type="ARBA" id="ARBA00012494"/>
    </source>
</evidence>
<evidence type="ECO:0000256" key="2">
    <source>
        <dbReference type="ARBA" id="ARBA00022484"/>
    </source>
</evidence>
<organism evidence="10">
    <name type="scientific">Carrot mottle virus</name>
    <dbReference type="NCBI Taxonomy" id="68033"/>
    <lineage>
        <taxon>Viruses</taxon>
        <taxon>Riboviria</taxon>
        <taxon>Orthornavirae</taxon>
        <taxon>Kitrinoviricota</taxon>
        <taxon>Tolucaviricetes</taxon>
        <taxon>Tolivirales</taxon>
        <taxon>Tombusviridae</taxon>
        <taxon>Calvusvirinae</taxon>
        <taxon>Umbravirus</taxon>
        <taxon>Umbravirus maculacarotae</taxon>
    </lineage>
</organism>
<feature type="region of interest" description="Disordered" evidence="8">
    <location>
        <begin position="77"/>
        <end position="98"/>
    </location>
</feature>